<evidence type="ECO:0000313" key="2">
    <source>
        <dbReference type="Proteomes" id="UP000253919"/>
    </source>
</evidence>
<gene>
    <name evidence="1" type="ORF">AHMF7616_03944</name>
</gene>
<dbReference type="Proteomes" id="UP000253919">
    <property type="component" value="Unassembled WGS sequence"/>
</dbReference>
<sequence length="187" mass="22076">MFSHFSFLIVSCDFHMEKVPVGIDVAKNINRSKELGIFISEFSPKEVVLNDSLKFEIVSAWVEYNIYSTDVEHQFQKAKNWSEGNQWKLKEDFDPINKGHFSFLVKGHFKERFKDYGGNWKFDYCQLIGTSDTTISNNYTYFKTYGPVSYDSLTTKIKLNFEYYIHAQDTTKYGKWVDFGEFYLTKK</sequence>
<name>A0A369QKQ6_9BACT</name>
<dbReference type="AlphaFoldDB" id="A0A369QKQ6"/>
<reference evidence="1 2" key="1">
    <citation type="submission" date="2018-04" db="EMBL/GenBank/DDBJ databases">
        <title>Adhaeribacter sp. HMF7616 genome sequencing and assembly.</title>
        <authorList>
            <person name="Kang H."/>
            <person name="Kang J."/>
            <person name="Cha I."/>
            <person name="Kim H."/>
            <person name="Joh K."/>
        </authorList>
    </citation>
    <scope>NUCLEOTIDE SEQUENCE [LARGE SCALE GENOMIC DNA]</scope>
    <source>
        <strain evidence="1 2">HMF7616</strain>
    </source>
</reference>
<protein>
    <submittedName>
        <fullName evidence="1">Uncharacterized protein</fullName>
    </submittedName>
</protein>
<comment type="caution">
    <text evidence="1">The sequence shown here is derived from an EMBL/GenBank/DDBJ whole genome shotgun (WGS) entry which is preliminary data.</text>
</comment>
<accession>A0A369QKQ6</accession>
<proteinExistence type="predicted"/>
<organism evidence="1 2">
    <name type="scientific">Adhaeribacter pallidiroseus</name>
    <dbReference type="NCBI Taxonomy" id="2072847"/>
    <lineage>
        <taxon>Bacteria</taxon>
        <taxon>Pseudomonadati</taxon>
        <taxon>Bacteroidota</taxon>
        <taxon>Cytophagia</taxon>
        <taxon>Cytophagales</taxon>
        <taxon>Hymenobacteraceae</taxon>
        <taxon>Adhaeribacter</taxon>
    </lineage>
</organism>
<evidence type="ECO:0000313" key="1">
    <source>
        <dbReference type="EMBL" id="RDC65314.1"/>
    </source>
</evidence>
<dbReference type="EMBL" id="QASA01000001">
    <property type="protein sequence ID" value="RDC65314.1"/>
    <property type="molecule type" value="Genomic_DNA"/>
</dbReference>
<keyword evidence="2" id="KW-1185">Reference proteome</keyword>